<keyword evidence="2" id="KW-0175">Coiled coil</keyword>
<dbReference type="SUPFAM" id="SSF111369">
    <property type="entry name" value="HlyD-like secretion proteins"/>
    <property type="match status" value="3"/>
</dbReference>
<dbReference type="Gene3D" id="1.10.287.470">
    <property type="entry name" value="Helix hairpin bin"/>
    <property type="match status" value="2"/>
</dbReference>
<proteinExistence type="predicted"/>
<evidence type="ECO:0000256" key="1">
    <source>
        <dbReference type="ARBA" id="ARBA00004196"/>
    </source>
</evidence>
<feature type="domain" description="p-hydroxybenzoic acid efflux pump subunit AaeA-like beta-barrel" evidence="5">
    <location>
        <begin position="267"/>
        <end position="355"/>
    </location>
</feature>
<dbReference type="GO" id="GO:0030313">
    <property type="term" value="C:cell envelope"/>
    <property type="evidence" value="ECO:0007669"/>
    <property type="project" value="UniProtKB-SubCell"/>
</dbReference>
<dbReference type="PANTHER" id="PTHR30386">
    <property type="entry name" value="MEMBRANE FUSION SUBUNIT OF EMRAB-TOLC MULTIDRUG EFFLUX PUMP"/>
    <property type="match status" value="1"/>
</dbReference>
<organism evidence="6">
    <name type="scientific">hot springs metagenome</name>
    <dbReference type="NCBI Taxonomy" id="433727"/>
    <lineage>
        <taxon>unclassified sequences</taxon>
        <taxon>metagenomes</taxon>
        <taxon>ecological metagenomes</taxon>
    </lineage>
</organism>
<dbReference type="PRINTS" id="PR01490">
    <property type="entry name" value="RTXTOXIND"/>
</dbReference>
<dbReference type="AlphaFoldDB" id="A0A5J4L5J1"/>
<feature type="domain" description="Multidrug resistance protein MdtA-like barrel-sandwich hybrid" evidence="4">
    <location>
        <begin position="53"/>
        <end position="262"/>
    </location>
</feature>
<dbReference type="Gene3D" id="2.40.50.100">
    <property type="match status" value="1"/>
</dbReference>
<dbReference type="InterPro" id="IPR050739">
    <property type="entry name" value="MFP"/>
</dbReference>
<evidence type="ECO:0000313" key="6">
    <source>
        <dbReference type="EMBL" id="GER94150.1"/>
    </source>
</evidence>
<keyword evidence="3" id="KW-1133">Transmembrane helix</keyword>
<dbReference type="InterPro" id="IPR058634">
    <property type="entry name" value="AaeA-lik-b-barrel"/>
</dbReference>
<feature type="coiled-coil region" evidence="2">
    <location>
        <begin position="127"/>
        <end position="206"/>
    </location>
</feature>
<dbReference type="Pfam" id="PF25917">
    <property type="entry name" value="BSH_RND"/>
    <property type="match status" value="1"/>
</dbReference>
<dbReference type="Pfam" id="PF25963">
    <property type="entry name" value="Beta-barrel_AAEA"/>
    <property type="match status" value="1"/>
</dbReference>
<keyword evidence="3" id="KW-0472">Membrane</keyword>
<evidence type="ECO:0000259" key="4">
    <source>
        <dbReference type="Pfam" id="PF25917"/>
    </source>
</evidence>
<dbReference type="InterPro" id="IPR058625">
    <property type="entry name" value="MdtA-like_BSH"/>
</dbReference>
<keyword evidence="3" id="KW-0812">Transmembrane</keyword>
<dbReference type="GO" id="GO:0055085">
    <property type="term" value="P:transmembrane transport"/>
    <property type="evidence" value="ECO:0007669"/>
    <property type="project" value="InterPro"/>
</dbReference>
<accession>A0A5J4L5J1</accession>
<evidence type="ECO:0000259" key="5">
    <source>
        <dbReference type="Pfam" id="PF25963"/>
    </source>
</evidence>
<comment type="caution">
    <text evidence="6">The sequence shown here is derived from an EMBL/GenBank/DDBJ whole genome shotgun (WGS) entry which is preliminary data.</text>
</comment>
<dbReference type="PANTHER" id="PTHR30386:SF19">
    <property type="entry name" value="MULTIDRUG EXPORT PROTEIN EMRA-RELATED"/>
    <property type="match status" value="1"/>
</dbReference>
<sequence length="363" mass="40912">MNEIKIVNNKRKKIAIIVFSVFVLISVLTLYFYLNYNATHITTDDAFVEGNIHTIASKVNGTVKMIYVKDNQSVKKGELLLEIDPVDYDVRVKEAAAILDAEKKKLLQSEIMIEASKKKLAEMNAYIEVARANLQLQDANIKQAEKDIKRAENLFKKDAISKERYEKTKTIYDVVTAQLKAAKEQLRQAEIAAETQKTAIKQAEVEKAILISSVRQKEALLDAAKLNYEYTKIYAPDDGYITKKSVEVGNQIKQGQPLMAVVPLRDVYVIANYKETQLQKIKPGQKVKIKVDTYPGRIFWGRVESIMAGTGAVFSLFPPENATGQFVKVVQRIPVKIVFDKDTDSEHVLRVGMSVVPTVIVEK</sequence>
<feature type="transmembrane region" description="Helical" evidence="3">
    <location>
        <begin position="14"/>
        <end position="34"/>
    </location>
</feature>
<protein>
    <submittedName>
        <fullName evidence="6">HlyD family secretion protein</fullName>
    </submittedName>
</protein>
<dbReference type="EMBL" id="BLAB01000001">
    <property type="protein sequence ID" value="GER94150.1"/>
    <property type="molecule type" value="Genomic_DNA"/>
</dbReference>
<evidence type="ECO:0000256" key="3">
    <source>
        <dbReference type="SAM" id="Phobius"/>
    </source>
</evidence>
<comment type="subcellular location">
    <subcellularLocation>
        <location evidence="1">Cell envelope</location>
    </subcellularLocation>
</comment>
<name>A0A5J4L5J1_9ZZZZ</name>
<gene>
    <name evidence="6" type="ORF">A45J_1909</name>
</gene>
<evidence type="ECO:0000256" key="2">
    <source>
        <dbReference type="SAM" id="Coils"/>
    </source>
</evidence>
<reference evidence="6" key="1">
    <citation type="submission" date="2019-10" db="EMBL/GenBank/DDBJ databases">
        <title>Metagenomic sequencing of thiosulfate-disproportionating enrichment culture.</title>
        <authorList>
            <person name="Umezawa K."/>
            <person name="Kojima H."/>
            <person name="Fukui M."/>
        </authorList>
    </citation>
    <scope>NUCLEOTIDE SEQUENCE</scope>
    <source>
        <strain evidence="6">45J</strain>
    </source>
</reference>
<dbReference type="Gene3D" id="2.40.30.170">
    <property type="match status" value="1"/>
</dbReference>